<sequence>MDAGITLAEALEELRRELYAAQDAGAGQQLRFEVEQAQLTLDVEFHRNGDGRVKVEVGLPGAKAGGEASGGSGSTRRQTLTLTLQVHDEALGGSRARIRRPSTDGAGAVVSPFADAEPKEGTAQDSSAVEPLQKRPWER</sequence>
<evidence type="ECO:0000256" key="1">
    <source>
        <dbReference type="SAM" id="MobiDB-lite"/>
    </source>
</evidence>
<proteinExistence type="predicted"/>
<organism evidence="3 4">
    <name type="scientific">Streptomyces hyaluromycini</name>
    <dbReference type="NCBI Taxonomy" id="1377993"/>
    <lineage>
        <taxon>Bacteria</taxon>
        <taxon>Bacillati</taxon>
        <taxon>Actinomycetota</taxon>
        <taxon>Actinomycetes</taxon>
        <taxon>Kitasatosporales</taxon>
        <taxon>Streptomycetaceae</taxon>
        <taxon>Streptomyces</taxon>
    </lineage>
</organism>
<feature type="region of interest" description="Disordered" evidence="1">
    <location>
        <begin position="91"/>
        <end position="139"/>
    </location>
</feature>
<accession>A0ABV1WR45</accession>
<feature type="domain" description="Trypsin-co-occurring" evidence="2">
    <location>
        <begin position="5"/>
        <end position="85"/>
    </location>
</feature>
<gene>
    <name evidence="3" type="ORF">ABT404_05305</name>
</gene>
<protein>
    <submittedName>
        <fullName evidence="3">Trypco2 family protein</fullName>
    </submittedName>
</protein>
<evidence type="ECO:0000259" key="2">
    <source>
        <dbReference type="Pfam" id="PF19631"/>
    </source>
</evidence>
<evidence type="ECO:0000313" key="4">
    <source>
        <dbReference type="Proteomes" id="UP001474181"/>
    </source>
</evidence>
<dbReference type="RefSeq" id="WP_350777618.1">
    <property type="nucleotide sequence ID" value="NZ_JBEPEK010000023.1"/>
</dbReference>
<keyword evidence="4" id="KW-1185">Reference proteome</keyword>
<dbReference type="Pfam" id="PF19631">
    <property type="entry name" value="Trypco2"/>
    <property type="match status" value="1"/>
</dbReference>
<dbReference type="InterPro" id="IPR045608">
    <property type="entry name" value="Trypco2"/>
</dbReference>
<name>A0ABV1WR45_9ACTN</name>
<reference evidence="3 4" key="1">
    <citation type="submission" date="2024-06" db="EMBL/GenBank/DDBJ databases">
        <title>The Natural Products Discovery Center: Release of the First 8490 Sequenced Strains for Exploring Actinobacteria Biosynthetic Diversity.</title>
        <authorList>
            <person name="Kalkreuter E."/>
            <person name="Kautsar S.A."/>
            <person name="Yang D."/>
            <person name="Bader C.D."/>
            <person name="Teijaro C.N."/>
            <person name="Fluegel L."/>
            <person name="Davis C.M."/>
            <person name="Simpson J.R."/>
            <person name="Lauterbach L."/>
            <person name="Steele A.D."/>
            <person name="Gui C."/>
            <person name="Meng S."/>
            <person name="Li G."/>
            <person name="Viehrig K."/>
            <person name="Ye F."/>
            <person name="Su P."/>
            <person name="Kiefer A.F."/>
            <person name="Nichols A."/>
            <person name="Cepeda A.J."/>
            <person name="Yan W."/>
            <person name="Fan B."/>
            <person name="Jiang Y."/>
            <person name="Adhikari A."/>
            <person name="Zheng C.-J."/>
            <person name="Schuster L."/>
            <person name="Cowan T.M."/>
            <person name="Smanski M.J."/>
            <person name="Chevrette M.G."/>
            <person name="De Carvalho L.P.S."/>
            <person name="Shen B."/>
        </authorList>
    </citation>
    <scope>NUCLEOTIDE SEQUENCE [LARGE SCALE GENOMIC DNA]</scope>
    <source>
        <strain evidence="3 4">NPDC000234</strain>
    </source>
</reference>
<comment type="caution">
    <text evidence="3">The sequence shown here is derived from an EMBL/GenBank/DDBJ whole genome shotgun (WGS) entry which is preliminary data.</text>
</comment>
<evidence type="ECO:0000313" key="3">
    <source>
        <dbReference type="EMBL" id="MER7178888.1"/>
    </source>
</evidence>
<dbReference type="Proteomes" id="UP001474181">
    <property type="component" value="Unassembled WGS sequence"/>
</dbReference>
<dbReference type="EMBL" id="JBEPEK010000023">
    <property type="protein sequence ID" value="MER7178888.1"/>
    <property type="molecule type" value="Genomic_DNA"/>
</dbReference>